<dbReference type="Gene3D" id="3.40.930.10">
    <property type="entry name" value="Mannitol-specific EII, Chain A"/>
    <property type="match status" value="1"/>
</dbReference>
<organism evidence="2 3">
    <name type="scientific">Cephaloticoccus capnophilus</name>
    <dbReference type="NCBI Taxonomy" id="1548208"/>
    <lineage>
        <taxon>Bacteria</taxon>
        <taxon>Pseudomonadati</taxon>
        <taxon>Verrucomicrobiota</taxon>
        <taxon>Opitutia</taxon>
        <taxon>Opitutales</taxon>
        <taxon>Opitutaceae</taxon>
        <taxon>Cephaloticoccus</taxon>
    </lineage>
</organism>
<sequence length="160" mass="17331">MNARLSTLLAPELVTLYLRATTHEAALREAAEPLRTHPDVGGFEPFFEQVIERERLDSTYLGNSVALPHARTAHVKRVVLAVGRSAEGLHFENCEEPVHLLFVLGTPPSSPGDYLRVVSTLCKILASAENRAALLMAASAEAFIAAIAKAEEMLFPAGKN</sequence>
<name>A0A139SNB6_9BACT</name>
<accession>A0A139SNB6</accession>
<dbReference type="CDD" id="cd00211">
    <property type="entry name" value="PTS_IIA_fru"/>
    <property type="match status" value="1"/>
</dbReference>
<dbReference type="OrthoDB" id="95460at2"/>
<dbReference type="InterPro" id="IPR051541">
    <property type="entry name" value="PTS_SugarTrans_NitroReg"/>
</dbReference>
<dbReference type="PROSITE" id="PS51094">
    <property type="entry name" value="PTS_EIIA_TYPE_2"/>
    <property type="match status" value="1"/>
</dbReference>
<dbReference type="PANTHER" id="PTHR47738:SF2">
    <property type="entry name" value="PTS SYSTEM FRUCTOSE-LIKE EIIA COMPONENT"/>
    <property type="match status" value="1"/>
</dbReference>
<dbReference type="InterPro" id="IPR016152">
    <property type="entry name" value="PTrfase/Anion_transptr"/>
</dbReference>
<evidence type="ECO:0000259" key="1">
    <source>
        <dbReference type="PROSITE" id="PS51094"/>
    </source>
</evidence>
<comment type="caution">
    <text evidence="2">The sequence shown here is derived from an EMBL/GenBank/DDBJ whole genome shotgun (WGS) entry which is preliminary data.</text>
</comment>
<protein>
    <recommendedName>
        <fullName evidence="1">PTS EIIA type-2 domain-containing protein</fullName>
    </recommendedName>
</protein>
<dbReference type="PROSITE" id="PS00372">
    <property type="entry name" value="PTS_EIIA_TYPE_2_HIS"/>
    <property type="match status" value="1"/>
</dbReference>
<dbReference type="STRING" id="1548208.AXK12_04275"/>
<dbReference type="AlphaFoldDB" id="A0A139SNB6"/>
<evidence type="ECO:0000313" key="2">
    <source>
        <dbReference type="EMBL" id="KXU36046.1"/>
    </source>
</evidence>
<proteinExistence type="predicted"/>
<dbReference type="PANTHER" id="PTHR47738">
    <property type="entry name" value="PTS SYSTEM FRUCTOSE-LIKE EIIA COMPONENT-RELATED"/>
    <property type="match status" value="1"/>
</dbReference>
<reference evidence="2 3" key="1">
    <citation type="submission" date="2016-02" db="EMBL/GenBank/DDBJ databases">
        <authorList>
            <person name="Wen L."/>
            <person name="He K."/>
            <person name="Yang H."/>
        </authorList>
    </citation>
    <scope>NUCLEOTIDE SEQUENCE [LARGE SCALE GENOMIC DNA]</scope>
    <source>
        <strain evidence="2 3">CV41</strain>
    </source>
</reference>
<dbReference type="SUPFAM" id="SSF55804">
    <property type="entry name" value="Phoshotransferase/anion transport protein"/>
    <property type="match status" value="1"/>
</dbReference>
<dbReference type="InterPro" id="IPR002178">
    <property type="entry name" value="PTS_EIIA_type-2_dom"/>
</dbReference>
<dbReference type="Pfam" id="PF00359">
    <property type="entry name" value="PTS_EIIA_2"/>
    <property type="match status" value="1"/>
</dbReference>
<dbReference type="RefSeq" id="WP_068711564.1">
    <property type="nucleotide sequence ID" value="NZ_LSZP01000032.1"/>
</dbReference>
<keyword evidence="3" id="KW-1185">Reference proteome</keyword>
<dbReference type="EMBL" id="LSZP01000032">
    <property type="protein sequence ID" value="KXU36046.1"/>
    <property type="molecule type" value="Genomic_DNA"/>
</dbReference>
<dbReference type="Proteomes" id="UP000071392">
    <property type="component" value="Unassembled WGS sequence"/>
</dbReference>
<evidence type="ECO:0000313" key="3">
    <source>
        <dbReference type="Proteomes" id="UP000071392"/>
    </source>
</evidence>
<feature type="domain" description="PTS EIIA type-2" evidence="1">
    <location>
        <begin position="7"/>
        <end position="150"/>
    </location>
</feature>
<gene>
    <name evidence="2" type="ORF">AXK12_04275</name>
</gene>